<evidence type="ECO:0000259" key="12">
    <source>
        <dbReference type="PROSITE" id="PS50866"/>
    </source>
</evidence>
<dbReference type="AlphaFoldDB" id="A0A5A7TCA3"/>
<keyword evidence="9" id="KW-0131">Cell cycle</keyword>
<feature type="compositionally biased region" description="Basic and acidic residues" evidence="10">
    <location>
        <begin position="152"/>
        <end position="162"/>
    </location>
</feature>
<comment type="similarity">
    <text evidence="3">Belongs to the patellin family.</text>
</comment>
<organism evidence="13 14">
    <name type="scientific">Cucumis melo var. makuwa</name>
    <name type="common">Oriental melon</name>
    <dbReference type="NCBI Taxonomy" id="1194695"/>
    <lineage>
        <taxon>Eukaryota</taxon>
        <taxon>Viridiplantae</taxon>
        <taxon>Streptophyta</taxon>
        <taxon>Embryophyta</taxon>
        <taxon>Tracheophyta</taxon>
        <taxon>Spermatophyta</taxon>
        <taxon>Magnoliopsida</taxon>
        <taxon>eudicotyledons</taxon>
        <taxon>Gunneridae</taxon>
        <taxon>Pentapetalae</taxon>
        <taxon>rosids</taxon>
        <taxon>fabids</taxon>
        <taxon>Cucurbitales</taxon>
        <taxon>Cucurbitaceae</taxon>
        <taxon>Benincaseae</taxon>
        <taxon>Cucumis</taxon>
    </lineage>
</organism>
<evidence type="ECO:0000256" key="10">
    <source>
        <dbReference type="SAM" id="MobiDB-lite"/>
    </source>
</evidence>
<feature type="domain" description="CRAL-TRIO" evidence="11">
    <location>
        <begin position="319"/>
        <end position="494"/>
    </location>
</feature>
<evidence type="ECO:0000256" key="4">
    <source>
        <dbReference type="ARBA" id="ARBA00022448"/>
    </source>
</evidence>
<dbReference type="Pfam" id="PF03765">
    <property type="entry name" value="CRAL_TRIO_N"/>
    <property type="match status" value="1"/>
</dbReference>
<dbReference type="SUPFAM" id="SSF101576">
    <property type="entry name" value="Supernatant protein factor (SPF), C-terminal domain"/>
    <property type="match status" value="1"/>
</dbReference>
<accession>A0A5A7TCA3</accession>
<sequence length="840" mass="94419">MAEETQKPAAAEPPPSSQPVPEEPPVVPPPAPEKELPDPAPAPAPANPDSVEEVAEAEKPKAAEDFEKISQSVSFKEETNVVAELPESQRKALADLKLLIQEALNNHDFTAPLPPPPAKEEEKPTEEKKEDSEKPAEDPKIEQESQAVPEEQPLKDVVEEPPKTQPEPEPETVTVTVTVEDTITPNPAPETSLAPKPEEKAADTSKVVEKVAVIDEDGAKTVEAIEETVVAVSTPEPKEPTLPKEEAEAEAEAEAAEPVPPPPPEEVFIWGIPLLGDERSDVILLKFLRARDFKVKDAFTMIKNTVRWRKQFGIEALLDEDLGNQWDKVVFSHGVDREGHPVCYNVFGEFENKDLYQTTFSDDEKSLKFLRWRIQFLEKSIRKLDFSPSGISTIVQVNDLKNSPGLTKWELRNATKRALQLFQDNYPEFAAKQVFINVPWWYLAVNRMISPFFTQRTKSKFVFAGPSKTAETLFKYVAPEQVPVQYGGLSREGEQEFSVEDPVTEVAIKAATKHTVEFPISEPSLLVWELRVVGWDVSYGAEFSPSAEGGYTVIVQKTTKLGPADEPVISNSYRVGEAGKIVLTIDNLSSKKKKILLYRSKTKPLDWRGELSEIVWTPRNKRERRGLCVGSLDSILKLSKSYLEAQSQINLDTPDALFPIRSVKERLLPRTTRVQTGISPNLAGSFTLVCNPNPRRVSSFLPRNRSRIRIRSRSISRVLLIITKRHFSKNRIFHSQAQPPLLSAERRWNLSVYATTSLDLPLLPFGVNDLFFNITSFHPLQSSLSFINCYNTRLFLVRLKLYSRFLPALQVLVPSESKTLHLYEARYLALLDEAVHQLRL</sequence>
<dbReference type="Proteomes" id="UP000321393">
    <property type="component" value="Unassembled WGS sequence"/>
</dbReference>
<feature type="compositionally biased region" description="Basic and acidic residues" evidence="10">
    <location>
        <begin position="236"/>
        <end position="246"/>
    </location>
</feature>
<keyword evidence="7" id="KW-0446">Lipid-binding</keyword>
<feature type="domain" description="GOLD" evidence="12">
    <location>
        <begin position="496"/>
        <end position="602"/>
    </location>
</feature>
<reference evidence="13 14" key="1">
    <citation type="submission" date="2019-08" db="EMBL/GenBank/DDBJ databases">
        <title>Draft genome sequences of two oriental melons (Cucumis melo L. var makuwa).</title>
        <authorList>
            <person name="Kwon S.-Y."/>
        </authorList>
    </citation>
    <scope>NUCLEOTIDE SEQUENCE [LARGE SCALE GENOMIC DNA]</scope>
    <source>
        <strain evidence="14">cv. SW 3</strain>
        <tissue evidence="13">Leaf</tissue>
    </source>
</reference>
<evidence type="ECO:0000256" key="1">
    <source>
        <dbReference type="ARBA" id="ARBA00004370"/>
    </source>
</evidence>
<dbReference type="PANTHER" id="PTHR45932:SF27">
    <property type="entry name" value="PATELLIN-2"/>
    <property type="match status" value="1"/>
</dbReference>
<dbReference type="GO" id="GO:0005737">
    <property type="term" value="C:cytoplasm"/>
    <property type="evidence" value="ECO:0007669"/>
    <property type="project" value="UniProtKB-SubCell"/>
</dbReference>
<dbReference type="Gene3D" id="2.60.120.680">
    <property type="entry name" value="GOLD domain"/>
    <property type="match status" value="1"/>
</dbReference>
<keyword evidence="5" id="KW-0963">Cytoplasm</keyword>
<dbReference type="STRING" id="1194695.A0A5A7TCA3"/>
<evidence type="ECO:0000256" key="8">
    <source>
        <dbReference type="ARBA" id="ARBA00023136"/>
    </source>
</evidence>
<dbReference type="EMBL" id="SSTE01018412">
    <property type="protein sequence ID" value="KAA0039217.1"/>
    <property type="molecule type" value="Genomic_DNA"/>
</dbReference>
<keyword evidence="8" id="KW-0472">Membrane</keyword>
<feature type="region of interest" description="Disordered" evidence="10">
    <location>
        <begin position="107"/>
        <end position="205"/>
    </location>
</feature>
<dbReference type="InterPro" id="IPR011074">
    <property type="entry name" value="CRAL/TRIO_N_dom"/>
</dbReference>
<dbReference type="InterPro" id="IPR056794">
    <property type="entry name" value="PATL1-6_C_GOLD"/>
</dbReference>
<keyword evidence="4" id="KW-0813">Transport</keyword>
<evidence type="ECO:0000256" key="7">
    <source>
        <dbReference type="ARBA" id="ARBA00023121"/>
    </source>
</evidence>
<dbReference type="SUPFAM" id="SSF46938">
    <property type="entry name" value="CRAL/TRIO N-terminal domain"/>
    <property type="match status" value="1"/>
</dbReference>
<dbReference type="GO" id="GO:0051301">
    <property type="term" value="P:cell division"/>
    <property type="evidence" value="ECO:0007669"/>
    <property type="project" value="UniProtKB-KW"/>
</dbReference>
<dbReference type="OrthoDB" id="75724at2759"/>
<dbReference type="InterPro" id="IPR009038">
    <property type="entry name" value="GOLD_dom"/>
</dbReference>
<proteinExistence type="inferred from homology"/>
<feature type="region of interest" description="Disordered" evidence="10">
    <location>
        <begin position="1"/>
        <end position="87"/>
    </location>
</feature>
<feature type="compositionally biased region" description="Basic and acidic residues" evidence="10">
    <location>
        <begin position="196"/>
        <end position="205"/>
    </location>
</feature>
<gene>
    <name evidence="13" type="ORF">E6C27_scaffold64G00040</name>
</gene>
<evidence type="ECO:0000256" key="2">
    <source>
        <dbReference type="ARBA" id="ARBA00004496"/>
    </source>
</evidence>
<dbReference type="SUPFAM" id="SSF52087">
    <property type="entry name" value="CRAL/TRIO domain"/>
    <property type="match status" value="1"/>
</dbReference>
<dbReference type="Pfam" id="PF00650">
    <property type="entry name" value="CRAL_TRIO"/>
    <property type="match status" value="1"/>
</dbReference>
<dbReference type="PROSITE" id="PS50866">
    <property type="entry name" value="GOLD"/>
    <property type="match status" value="1"/>
</dbReference>
<dbReference type="GO" id="GO:0008289">
    <property type="term" value="F:lipid binding"/>
    <property type="evidence" value="ECO:0007669"/>
    <property type="project" value="UniProtKB-KW"/>
</dbReference>
<evidence type="ECO:0000313" key="14">
    <source>
        <dbReference type="Proteomes" id="UP000321393"/>
    </source>
</evidence>
<evidence type="ECO:0000256" key="3">
    <source>
        <dbReference type="ARBA" id="ARBA00007155"/>
    </source>
</evidence>
<evidence type="ECO:0000256" key="6">
    <source>
        <dbReference type="ARBA" id="ARBA00022618"/>
    </source>
</evidence>
<dbReference type="InterPro" id="IPR036273">
    <property type="entry name" value="CRAL/TRIO_N_dom_sf"/>
</dbReference>
<dbReference type="GO" id="GO:0016020">
    <property type="term" value="C:membrane"/>
    <property type="evidence" value="ECO:0007669"/>
    <property type="project" value="UniProtKB-SubCell"/>
</dbReference>
<feature type="compositionally biased region" description="Low complexity" evidence="10">
    <location>
        <begin position="171"/>
        <end position="185"/>
    </location>
</feature>
<feature type="compositionally biased region" description="Basic and acidic residues" evidence="10">
    <location>
        <begin position="118"/>
        <end position="143"/>
    </location>
</feature>
<dbReference type="SMART" id="SM01100">
    <property type="entry name" value="CRAL_TRIO_N"/>
    <property type="match status" value="1"/>
</dbReference>
<name>A0A5A7TCA3_CUCMM</name>
<dbReference type="InterPro" id="IPR001251">
    <property type="entry name" value="CRAL-TRIO_dom"/>
</dbReference>
<feature type="compositionally biased region" description="Basic and acidic residues" evidence="10">
    <location>
        <begin position="56"/>
        <end position="68"/>
    </location>
</feature>
<dbReference type="CDD" id="cd00170">
    <property type="entry name" value="SEC14"/>
    <property type="match status" value="1"/>
</dbReference>
<dbReference type="InterPro" id="IPR044834">
    <property type="entry name" value="PATL"/>
</dbReference>
<dbReference type="InterPro" id="IPR036865">
    <property type="entry name" value="CRAL-TRIO_dom_sf"/>
</dbReference>
<evidence type="ECO:0000256" key="9">
    <source>
        <dbReference type="ARBA" id="ARBA00023306"/>
    </source>
</evidence>
<evidence type="ECO:0000259" key="11">
    <source>
        <dbReference type="PROSITE" id="PS50191"/>
    </source>
</evidence>
<dbReference type="SMART" id="SM00516">
    <property type="entry name" value="SEC14"/>
    <property type="match status" value="1"/>
</dbReference>
<dbReference type="PROSITE" id="PS50191">
    <property type="entry name" value="CRAL_TRIO"/>
    <property type="match status" value="1"/>
</dbReference>
<dbReference type="InterPro" id="IPR036598">
    <property type="entry name" value="GOLD_dom_sf"/>
</dbReference>
<dbReference type="Gene3D" id="3.40.525.10">
    <property type="entry name" value="CRAL-TRIO lipid binding domain"/>
    <property type="match status" value="1"/>
</dbReference>
<evidence type="ECO:0000256" key="5">
    <source>
        <dbReference type="ARBA" id="ARBA00022490"/>
    </source>
</evidence>
<dbReference type="PANTHER" id="PTHR45932">
    <property type="entry name" value="PATELLIN-1"/>
    <property type="match status" value="1"/>
</dbReference>
<feature type="compositionally biased region" description="Pro residues" evidence="10">
    <location>
        <begin position="11"/>
        <end position="31"/>
    </location>
</feature>
<dbReference type="Pfam" id="PF25099">
    <property type="entry name" value="GOLD_PATL1_C"/>
    <property type="match status" value="1"/>
</dbReference>
<keyword evidence="6" id="KW-0132">Cell division</keyword>
<feature type="region of interest" description="Disordered" evidence="10">
    <location>
        <begin position="232"/>
        <end position="263"/>
    </location>
</feature>
<protein>
    <submittedName>
        <fullName evidence="13">Patellin-3-like</fullName>
    </submittedName>
</protein>
<comment type="caution">
    <text evidence="13">The sequence shown here is derived from an EMBL/GenBank/DDBJ whole genome shotgun (WGS) entry which is preliminary data.</text>
</comment>
<comment type="subcellular location">
    <subcellularLocation>
        <location evidence="2">Cytoplasm</location>
    </subcellularLocation>
    <subcellularLocation>
        <location evidence="1">Membrane</location>
    </subcellularLocation>
</comment>
<evidence type="ECO:0000313" key="13">
    <source>
        <dbReference type="EMBL" id="KAA0039217.1"/>
    </source>
</evidence>